<reference evidence="1 2" key="1">
    <citation type="submission" date="2022-08" db="EMBL/GenBank/DDBJ databases">
        <title>Bacterial and archaeal communities from various locations to study Microbial Dark Matter (Phase II).</title>
        <authorList>
            <person name="Stepanauskas R."/>
        </authorList>
    </citation>
    <scope>NUCLEOTIDE SEQUENCE [LARGE SCALE GENOMIC DNA]</scope>
    <source>
        <strain evidence="1 2">PD1</strain>
    </source>
</reference>
<evidence type="ECO:0000313" key="2">
    <source>
        <dbReference type="Proteomes" id="UP001204798"/>
    </source>
</evidence>
<dbReference type="RefSeq" id="WP_018196294.1">
    <property type="nucleotide sequence ID" value="NZ_CP130454.1"/>
</dbReference>
<dbReference type="Proteomes" id="UP001204798">
    <property type="component" value="Unassembled WGS sequence"/>
</dbReference>
<organism evidence="1 2">
    <name type="scientific">Candidatus Fervidibacter sacchari</name>
    <dbReference type="NCBI Taxonomy" id="1448929"/>
    <lineage>
        <taxon>Bacteria</taxon>
        <taxon>Candidatus Fervidibacterota</taxon>
        <taxon>Candidatus Fervidibacter</taxon>
    </lineage>
</organism>
<evidence type="ECO:0000313" key="1">
    <source>
        <dbReference type="EMBL" id="MCS3918707.1"/>
    </source>
</evidence>
<dbReference type="EMBL" id="JANUCP010000002">
    <property type="protein sequence ID" value="MCS3918707.1"/>
    <property type="molecule type" value="Genomic_DNA"/>
</dbReference>
<name>A0ABT2EL93_9BACT</name>
<gene>
    <name evidence="1" type="ORF">M2350_001107</name>
</gene>
<sequence length="76" mass="9033">MAQVKPKLTEEERQARWAQIREFSRRVSEKLSKKFREMGYDGEAVSPEEVQEMMRKAGIDPEACEFTRAIIEERER</sequence>
<accession>A0ABT2EL93</accession>
<proteinExistence type="predicted"/>
<comment type="caution">
    <text evidence="1">The sequence shown here is derived from an EMBL/GenBank/DDBJ whole genome shotgun (WGS) entry which is preliminary data.</text>
</comment>
<protein>
    <submittedName>
        <fullName evidence="1">Orotidine-5'-phosphate decarboxylase</fullName>
    </submittedName>
</protein>
<keyword evidence="2" id="KW-1185">Reference proteome</keyword>